<evidence type="ECO:0000256" key="1">
    <source>
        <dbReference type="SAM" id="MobiDB-lite"/>
    </source>
</evidence>
<name>A0A6H5HKX3_9HEMI</name>
<feature type="non-terminal residue" evidence="2">
    <location>
        <position position="1"/>
    </location>
</feature>
<reference evidence="2 3" key="1">
    <citation type="submission" date="2020-02" db="EMBL/GenBank/DDBJ databases">
        <authorList>
            <person name="Ferguson B K."/>
        </authorList>
    </citation>
    <scope>NUCLEOTIDE SEQUENCE [LARGE SCALE GENOMIC DNA]</scope>
</reference>
<keyword evidence="3" id="KW-1185">Reference proteome</keyword>
<evidence type="ECO:0000313" key="2">
    <source>
        <dbReference type="EMBL" id="CAB0017449.1"/>
    </source>
</evidence>
<proteinExistence type="predicted"/>
<sequence length="174" mass="18599">VQGMPEWRGAYPVYSNRRPTIPATAILFWRLRWSTRRCYCHRRQPTTTTVRLYTCSFANLILKMCVLHFGQTNIVSKFDGHSTPGGGGDGFSVEDDGHFPAQPPPAPAPPAHAPPAIGFGVLPGDSCAPGAAEETAAGLLVTSLSPAFSRFSAGLLLTVPTIGFLLIRYVSGDG</sequence>
<protein>
    <submittedName>
        <fullName evidence="2">Uncharacterized protein</fullName>
    </submittedName>
</protein>
<dbReference type="Proteomes" id="UP000479000">
    <property type="component" value="Unassembled WGS sequence"/>
</dbReference>
<dbReference type="EMBL" id="CADCXU010031442">
    <property type="protein sequence ID" value="CAB0017449.1"/>
    <property type="molecule type" value="Genomic_DNA"/>
</dbReference>
<dbReference type="AlphaFoldDB" id="A0A6H5HKX3"/>
<evidence type="ECO:0000313" key="3">
    <source>
        <dbReference type="Proteomes" id="UP000479000"/>
    </source>
</evidence>
<organism evidence="2 3">
    <name type="scientific">Nesidiocoris tenuis</name>
    <dbReference type="NCBI Taxonomy" id="355587"/>
    <lineage>
        <taxon>Eukaryota</taxon>
        <taxon>Metazoa</taxon>
        <taxon>Ecdysozoa</taxon>
        <taxon>Arthropoda</taxon>
        <taxon>Hexapoda</taxon>
        <taxon>Insecta</taxon>
        <taxon>Pterygota</taxon>
        <taxon>Neoptera</taxon>
        <taxon>Paraneoptera</taxon>
        <taxon>Hemiptera</taxon>
        <taxon>Heteroptera</taxon>
        <taxon>Panheteroptera</taxon>
        <taxon>Cimicomorpha</taxon>
        <taxon>Miridae</taxon>
        <taxon>Dicyphina</taxon>
        <taxon>Nesidiocoris</taxon>
    </lineage>
</organism>
<gene>
    <name evidence="2" type="ORF">NTEN_LOCUS21458</name>
</gene>
<accession>A0A6H5HKX3</accession>
<feature type="region of interest" description="Disordered" evidence="1">
    <location>
        <begin position="85"/>
        <end position="109"/>
    </location>
</feature>